<dbReference type="EMBL" id="FNTJ01000002">
    <property type="protein sequence ID" value="SEC95394.1"/>
    <property type="molecule type" value="Genomic_DNA"/>
</dbReference>
<protein>
    <submittedName>
        <fullName evidence="3">Uncharacterized protein</fullName>
    </submittedName>
</protein>
<sequence>MSISFWVGEANQAREPSTGRCLYKGFAPPASSATGVDREKTTQTPQSKGLPADSLSPVILSLKPEPSMSQARQSVRTLNRGHWIATYFIGVTGLALALMLVLNLMLLSSSQNPWQMLLDSLSFSVAVLLVGLVLITLIAALPCILFFWLAQRYSWRQLWIYLVSGALAAQLAIPVMTKLLPELFNLPYGVSPVQHYLQQASMFGGCGVFLGGLFWWRSGRHLR</sequence>
<feature type="transmembrane region" description="Helical" evidence="2">
    <location>
        <begin position="158"/>
        <end position="176"/>
    </location>
</feature>
<evidence type="ECO:0000256" key="2">
    <source>
        <dbReference type="SAM" id="Phobius"/>
    </source>
</evidence>
<dbReference type="AlphaFoldDB" id="A0A1H4WS56"/>
<keyword evidence="2" id="KW-0812">Transmembrane</keyword>
<name>A0A1H4WS56_9PSED</name>
<feature type="transmembrane region" description="Helical" evidence="2">
    <location>
        <begin position="126"/>
        <end position="149"/>
    </location>
</feature>
<proteinExistence type="predicted"/>
<keyword evidence="2" id="KW-1133">Transmembrane helix</keyword>
<reference evidence="4" key="1">
    <citation type="submission" date="2016-10" db="EMBL/GenBank/DDBJ databases">
        <authorList>
            <person name="Varghese N."/>
            <person name="Submissions S."/>
        </authorList>
    </citation>
    <scope>NUCLEOTIDE SEQUENCE [LARGE SCALE GENOMIC DNA]</scope>
    <source>
        <strain evidence="4">DSM 9751</strain>
    </source>
</reference>
<feature type="transmembrane region" description="Helical" evidence="2">
    <location>
        <begin position="84"/>
        <end position="106"/>
    </location>
</feature>
<keyword evidence="4" id="KW-1185">Reference proteome</keyword>
<evidence type="ECO:0000256" key="1">
    <source>
        <dbReference type="SAM" id="MobiDB-lite"/>
    </source>
</evidence>
<feature type="region of interest" description="Disordered" evidence="1">
    <location>
        <begin position="30"/>
        <end position="54"/>
    </location>
</feature>
<evidence type="ECO:0000313" key="3">
    <source>
        <dbReference type="EMBL" id="SEC95394.1"/>
    </source>
</evidence>
<organism evidence="3 4">
    <name type="scientific">Pseudomonas saponiphila</name>
    <dbReference type="NCBI Taxonomy" id="556534"/>
    <lineage>
        <taxon>Bacteria</taxon>
        <taxon>Pseudomonadati</taxon>
        <taxon>Pseudomonadota</taxon>
        <taxon>Gammaproteobacteria</taxon>
        <taxon>Pseudomonadales</taxon>
        <taxon>Pseudomonadaceae</taxon>
        <taxon>Pseudomonas</taxon>
    </lineage>
</organism>
<dbReference type="Proteomes" id="UP000198982">
    <property type="component" value="Unassembled WGS sequence"/>
</dbReference>
<gene>
    <name evidence="3" type="ORF">SAMN05216178_5537</name>
</gene>
<evidence type="ECO:0000313" key="4">
    <source>
        <dbReference type="Proteomes" id="UP000198982"/>
    </source>
</evidence>
<feature type="transmembrane region" description="Helical" evidence="2">
    <location>
        <begin position="196"/>
        <end position="216"/>
    </location>
</feature>
<keyword evidence="2" id="KW-0472">Membrane</keyword>
<accession>A0A1H4WS56</accession>